<dbReference type="SUPFAM" id="SSF55781">
    <property type="entry name" value="GAF domain-like"/>
    <property type="match status" value="1"/>
</dbReference>
<dbReference type="GO" id="GO:0043565">
    <property type="term" value="F:sequence-specific DNA binding"/>
    <property type="evidence" value="ECO:0007669"/>
    <property type="project" value="InterPro"/>
</dbReference>
<gene>
    <name evidence="7" type="ORF">C1H71_05360</name>
</gene>
<dbReference type="FunFam" id="3.40.50.300:FF:000006">
    <property type="entry name" value="DNA-binding transcriptional regulator NtrC"/>
    <property type="match status" value="1"/>
</dbReference>
<dbReference type="InterPro" id="IPR029016">
    <property type="entry name" value="GAF-like_dom_sf"/>
</dbReference>
<dbReference type="Gene3D" id="1.10.8.60">
    <property type="match status" value="1"/>
</dbReference>
<evidence type="ECO:0000256" key="1">
    <source>
        <dbReference type="ARBA" id="ARBA00022741"/>
    </source>
</evidence>
<keyword evidence="3" id="KW-0805">Transcription regulation</keyword>
<accession>A0A7G3G7M4</accession>
<reference evidence="7 8" key="1">
    <citation type="submission" date="2018-01" db="EMBL/GenBank/DDBJ databases">
        <title>Genome sequence of Iodobacter sp. strain PCH194 isolated from Indian Trans-Himalaya.</title>
        <authorList>
            <person name="Kumar V."/>
            <person name="Thakur V."/>
            <person name="Kumar S."/>
            <person name="Singh D."/>
        </authorList>
    </citation>
    <scope>NUCLEOTIDE SEQUENCE [LARGE SCALE GENOMIC DNA]</scope>
    <source>
        <strain evidence="7 8">PCH194</strain>
    </source>
</reference>
<dbReference type="EMBL" id="CP025781">
    <property type="protein sequence ID" value="QBC43033.1"/>
    <property type="molecule type" value="Genomic_DNA"/>
</dbReference>
<dbReference type="InterPro" id="IPR025662">
    <property type="entry name" value="Sigma_54_int_dom_ATP-bd_1"/>
</dbReference>
<dbReference type="KEGG" id="ifl:C1H71_05360"/>
<keyword evidence="5" id="KW-0804">Transcription</keyword>
<dbReference type="Pfam" id="PF00158">
    <property type="entry name" value="Sigma54_activat"/>
    <property type="match status" value="1"/>
</dbReference>
<protein>
    <submittedName>
        <fullName evidence="7">Sigma-54-dependent Fis family transcriptional regulator</fullName>
    </submittedName>
</protein>
<dbReference type="SUPFAM" id="SSF46689">
    <property type="entry name" value="Homeodomain-like"/>
    <property type="match status" value="1"/>
</dbReference>
<evidence type="ECO:0000256" key="3">
    <source>
        <dbReference type="ARBA" id="ARBA00023015"/>
    </source>
</evidence>
<dbReference type="AlphaFoldDB" id="A0A7G3G7M4"/>
<dbReference type="InterPro" id="IPR003018">
    <property type="entry name" value="GAF"/>
</dbReference>
<dbReference type="Pfam" id="PF02954">
    <property type="entry name" value="HTH_8"/>
    <property type="match status" value="1"/>
</dbReference>
<dbReference type="InterPro" id="IPR003593">
    <property type="entry name" value="AAA+_ATPase"/>
</dbReference>
<evidence type="ECO:0000259" key="6">
    <source>
        <dbReference type="PROSITE" id="PS50045"/>
    </source>
</evidence>
<evidence type="ECO:0000256" key="2">
    <source>
        <dbReference type="ARBA" id="ARBA00022840"/>
    </source>
</evidence>
<evidence type="ECO:0000256" key="4">
    <source>
        <dbReference type="ARBA" id="ARBA00023125"/>
    </source>
</evidence>
<evidence type="ECO:0000256" key="5">
    <source>
        <dbReference type="ARBA" id="ARBA00023163"/>
    </source>
</evidence>
<proteinExistence type="predicted"/>
<evidence type="ECO:0000313" key="8">
    <source>
        <dbReference type="Proteomes" id="UP000515917"/>
    </source>
</evidence>
<name>A0A7G3G7M4_9NEIS</name>
<dbReference type="CDD" id="cd00009">
    <property type="entry name" value="AAA"/>
    <property type="match status" value="1"/>
</dbReference>
<organism evidence="7 8">
    <name type="scientific">Iodobacter fluviatilis</name>
    <dbReference type="NCBI Taxonomy" id="537"/>
    <lineage>
        <taxon>Bacteria</taxon>
        <taxon>Pseudomonadati</taxon>
        <taxon>Pseudomonadota</taxon>
        <taxon>Betaproteobacteria</taxon>
        <taxon>Neisseriales</taxon>
        <taxon>Chitinibacteraceae</taxon>
        <taxon>Iodobacter</taxon>
    </lineage>
</organism>
<keyword evidence="2" id="KW-0067">ATP-binding</keyword>
<keyword evidence="1" id="KW-0547">Nucleotide-binding</keyword>
<dbReference type="SUPFAM" id="SSF52540">
    <property type="entry name" value="P-loop containing nucleoside triphosphate hydrolases"/>
    <property type="match status" value="1"/>
</dbReference>
<dbReference type="Gene3D" id="3.40.50.300">
    <property type="entry name" value="P-loop containing nucleotide triphosphate hydrolases"/>
    <property type="match status" value="1"/>
</dbReference>
<dbReference type="Proteomes" id="UP000515917">
    <property type="component" value="Chromosome"/>
</dbReference>
<dbReference type="GO" id="GO:0006355">
    <property type="term" value="P:regulation of DNA-templated transcription"/>
    <property type="evidence" value="ECO:0007669"/>
    <property type="project" value="InterPro"/>
</dbReference>
<dbReference type="Pfam" id="PF01590">
    <property type="entry name" value="GAF"/>
    <property type="match status" value="1"/>
</dbReference>
<dbReference type="RefSeq" id="WP_130105641.1">
    <property type="nucleotide sequence ID" value="NZ_CP025781.1"/>
</dbReference>
<dbReference type="Gene3D" id="1.10.10.60">
    <property type="entry name" value="Homeodomain-like"/>
    <property type="match status" value="1"/>
</dbReference>
<dbReference type="InterPro" id="IPR009057">
    <property type="entry name" value="Homeodomain-like_sf"/>
</dbReference>
<keyword evidence="8" id="KW-1185">Reference proteome</keyword>
<dbReference type="PROSITE" id="PS00675">
    <property type="entry name" value="SIGMA54_INTERACT_1"/>
    <property type="match status" value="1"/>
</dbReference>
<dbReference type="Pfam" id="PF25601">
    <property type="entry name" value="AAA_lid_14"/>
    <property type="match status" value="1"/>
</dbReference>
<evidence type="ECO:0000313" key="7">
    <source>
        <dbReference type="EMBL" id="QBC43033.1"/>
    </source>
</evidence>
<dbReference type="PANTHER" id="PTHR32071:SF77">
    <property type="entry name" value="TRANSCRIPTIONAL REGULATORY PROTEIN"/>
    <property type="match status" value="1"/>
</dbReference>
<dbReference type="GO" id="GO:0005524">
    <property type="term" value="F:ATP binding"/>
    <property type="evidence" value="ECO:0007669"/>
    <property type="project" value="UniProtKB-KW"/>
</dbReference>
<dbReference type="SMART" id="SM00382">
    <property type="entry name" value="AAA"/>
    <property type="match status" value="1"/>
</dbReference>
<dbReference type="InterPro" id="IPR002197">
    <property type="entry name" value="HTH_Fis"/>
</dbReference>
<dbReference type="PRINTS" id="PR01590">
    <property type="entry name" value="HTHFIS"/>
</dbReference>
<sequence length="603" mass="65419">MPSSLPALSTQARRQFFEEGVCPASLPQQIAESWLRCRQQGLADGGFDPLVSANLQQALQANEHLLRVALPELDGVYEQVLGTQSVVLLTDATGLILNTTGNPQFMKKAEQVALLPGVSWAEATKGTNAIGMALALGDSVEVRGGEHFLAQNIGISCSASPVFAPNGRLAGVLNVSGDASLHHLHALGLVRLAAQQIEHRWLSLAGDEHWLLRLHPRNALLGSPREGVLSFAGDILIAANRVALHWLGLSWQDLGRSRFADLFDAALKPIAVAQQIYTQRGQHFYITITAPKAKLAIRTLIEPEFNEQSMVQPFQKQLNQAVRVLNAGVAVLLQGETGSGKEVFARALHQASQRSKGPFVAINCAALPESLIESELFGYEEGAFTGAKRKGHLGKLREAHGGVLLLDEIGDMPLAMQARLLRVLQEREVTPLGGSRSYKVDFAIVCASHRDLPKRVSAGEFRADLFYRLQDFTMRLPPLREHANLLGFISGLWQNLGGVKRQIRLEDELLGALSRYPWPGNVRQLLSVLKTLLALADDGDSLGICDLPEAYQTSVSKASLASNSQGLIEQTIAQFEGNISKAAAALGVARSTLYRRRRSLGVA</sequence>
<dbReference type="InterPro" id="IPR027417">
    <property type="entry name" value="P-loop_NTPase"/>
</dbReference>
<feature type="domain" description="Sigma-54 factor interaction" evidence="6">
    <location>
        <begin position="314"/>
        <end position="534"/>
    </location>
</feature>
<dbReference type="InterPro" id="IPR002078">
    <property type="entry name" value="Sigma_54_int"/>
</dbReference>
<dbReference type="PANTHER" id="PTHR32071">
    <property type="entry name" value="TRANSCRIPTIONAL REGULATORY PROTEIN"/>
    <property type="match status" value="1"/>
</dbReference>
<keyword evidence="4" id="KW-0238">DNA-binding</keyword>
<dbReference type="InterPro" id="IPR058031">
    <property type="entry name" value="AAA_lid_NorR"/>
</dbReference>
<dbReference type="Gene3D" id="3.30.450.40">
    <property type="match status" value="1"/>
</dbReference>
<dbReference type="PROSITE" id="PS50045">
    <property type="entry name" value="SIGMA54_INTERACT_4"/>
    <property type="match status" value="1"/>
</dbReference>